<dbReference type="AlphaFoldDB" id="G4ABB0"/>
<dbReference type="Pfam" id="PF03466">
    <property type="entry name" value="LysR_substrate"/>
    <property type="match status" value="1"/>
</dbReference>
<dbReference type="GO" id="GO:0043565">
    <property type="term" value="F:sequence-specific DNA binding"/>
    <property type="evidence" value="ECO:0007669"/>
    <property type="project" value="TreeGrafter"/>
</dbReference>
<dbReference type="GO" id="GO:0006351">
    <property type="term" value="P:DNA-templated transcription"/>
    <property type="evidence" value="ECO:0007669"/>
    <property type="project" value="TreeGrafter"/>
</dbReference>
<dbReference type="InterPro" id="IPR058163">
    <property type="entry name" value="LysR-type_TF_proteobact-type"/>
</dbReference>
<evidence type="ECO:0000313" key="3">
    <source>
        <dbReference type="EMBL" id="EGY32451.1"/>
    </source>
</evidence>
<comment type="caution">
    <text evidence="3">The sequence shown here is derived from an EMBL/GenBank/DDBJ whole genome shotgun (WGS) entry which is preliminary data.</text>
</comment>
<accession>G4ABB0</accession>
<comment type="similarity">
    <text evidence="1">Belongs to the LysR transcriptional regulatory family.</text>
</comment>
<dbReference type="EMBL" id="AEJM01000048">
    <property type="protein sequence ID" value="EGY32451.1"/>
    <property type="molecule type" value="Genomic_DNA"/>
</dbReference>
<dbReference type="SUPFAM" id="SSF53850">
    <property type="entry name" value="Periplasmic binding protein-like II"/>
    <property type="match status" value="1"/>
</dbReference>
<proteinExistence type="inferred from homology"/>
<name>G4ABB0_AGGAC</name>
<dbReference type="PANTHER" id="PTHR30537">
    <property type="entry name" value="HTH-TYPE TRANSCRIPTIONAL REGULATOR"/>
    <property type="match status" value="1"/>
</dbReference>
<dbReference type="Proteomes" id="UP000005508">
    <property type="component" value="Unassembled WGS sequence"/>
</dbReference>
<dbReference type="PATRIC" id="fig|907488.3.peg.2092"/>
<sequence>MELELTSDTKFVDIVAGRYDAEIRLGSDVAQDMIAVRLSDKMQMAVVGSSDYFARKGTPKKVEDLSEHDCLLFRLPSTDSIMAWDFRPAKQSSPVVQFHPKGQLCFNNSHLISRAVLAGKGLAWLPIDTVQPYLDSGELVEVLSDVAISYDGYHLYYPNRRQNSPLFKALVTALKI</sequence>
<evidence type="ECO:0000313" key="4">
    <source>
        <dbReference type="Proteomes" id="UP000005508"/>
    </source>
</evidence>
<dbReference type="GO" id="GO:0003700">
    <property type="term" value="F:DNA-binding transcription factor activity"/>
    <property type="evidence" value="ECO:0007669"/>
    <property type="project" value="TreeGrafter"/>
</dbReference>
<organism evidence="3 4">
    <name type="scientific">Aggregatibacter actinomycetemcomitans serotype e str. SC1083</name>
    <dbReference type="NCBI Taxonomy" id="907488"/>
    <lineage>
        <taxon>Bacteria</taxon>
        <taxon>Pseudomonadati</taxon>
        <taxon>Pseudomonadota</taxon>
        <taxon>Gammaproteobacteria</taxon>
        <taxon>Pasteurellales</taxon>
        <taxon>Pasteurellaceae</taxon>
        <taxon>Aggregatibacter</taxon>
    </lineage>
</organism>
<evidence type="ECO:0000256" key="1">
    <source>
        <dbReference type="ARBA" id="ARBA00009437"/>
    </source>
</evidence>
<dbReference type="Gene3D" id="3.40.190.290">
    <property type="match status" value="1"/>
</dbReference>
<dbReference type="SMR" id="G4ABB0"/>
<dbReference type="InterPro" id="IPR005119">
    <property type="entry name" value="LysR_subst-bd"/>
</dbReference>
<gene>
    <name evidence="3" type="ORF">SC1083_2145</name>
</gene>
<dbReference type="PANTHER" id="PTHR30537:SF1">
    <property type="entry name" value="HTH-TYPE TRANSCRIPTIONAL REGULATOR PGRR"/>
    <property type="match status" value="1"/>
</dbReference>
<reference evidence="3 4" key="1">
    <citation type="submission" date="2010-10" db="EMBL/GenBank/DDBJ databases">
        <authorList>
            <person name="Chen C."/>
            <person name="Kittichotirat W."/>
            <person name="Asikainen S."/>
            <person name="Bumgarner R."/>
        </authorList>
    </citation>
    <scope>NUCLEOTIDE SEQUENCE [LARGE SCALE GENOMIC DNA]</scope>
    <source>
        <strain evidence="3 4">SC1083</strain>
    </source>
</reference>
<feature type="domain" description="LysR substrate-binding" evidence="2">
    <location>
        <begin position="2"/>
        <end position="174"/>
    </location>
</feature>
<evidence type="ECO:0000259" key="2">
    <source>
        <dbReference type="Pfam" id="PF03466"/>
    </source>
</evidence>
<protein>
    <submittedName>
        <fullName evidence="3">LysR protein</fullName>
    </submittedName>
</protein>